<feature type="domain" description="NTR" evidence="7">
    <location>
        <begin position="25"/>
        <end position="143"/>
    </location>
</feature>
<dbReference type="Proteomes" id="UP000095281">
    <property type="component" value="Unplaced"/>
</dbReference>
<feature type="binding site" evidence="4">
    <location>
        <position position="25"/>
    </location>
    <ligand>
        <name>Zn(2+)</name>
        <dbReference type="ChEBI" id="CHEBI:29105"/>
        <note>ligand shared with metalloproteinase partner</note>
    </ligand>
</feature>
<dbReference type="GO" id="GO:0005615">
    <property type="term" value="C:extracellular space"/>
    <property type="evidence" value="ECO:0007669"/>
    <property type="project" value="TreeGrafter"/>
</dbReference>
<dbReference type="Gene3D" id="2.40.50.120">
    <property type="match status" value="1"/>
</dbReference>
<dbReference type="PROSITE" id="PS50189">
    <property type="entry name" value="NTR"/>
    <property type="match status" value="1"/>
</dbReference>
<dbReference type="GO" id="GO:0046872">
    <property type="term" value="F:metal ion binding"/>
    <property type="evidence" value="ECO:0007669"/>
    <property type="project" value="UniProtKB-KW"/>
</dbReference>
<dbReference type="PANTHER" id="PTHR11844">
    <property type="entry name" value="METALLOPROTEASE INHIBITOR"/>
    <property type="match status" value="1"/>
</dbReference>
<accession>A0A1I8B6K4</accession>
<keyword evidence="4" id="KW-0862">Zinc</keyword>
<keyword evidence="6" id="KW-0732">Signal</keyword>
<dbReference type="InterPro" id="IPR001134">
    <property type="entry name" value="Netrin_domain"/>
</dbReference>
<evidence type="ECO:0000256" key="5">
    <source>
        <dbReference type="PIRSR" id="PIRSR601820-3"/>
    </source>
</evidence>
<feature type="disulfide bond" evidence="5">
    <location>
        <begin position="25"/>
        <end position="93"/>
    </location>
</feature>
<dbReference type="GO" id="GO:0031012">
    <property type="term" value="C:extracellular matrix"/>
    <property type="evidence" value="ECO:0007669"/>
    <property type="project" value="TreeGrafter"/>
</dbReference>
<dbReference type="GO" id="GO:0051045">
    <property type="term" value="P:negative regulation of membrane protein ectodomain proteolysis"/>
    <property type="evidence" value="ECO:0007669"/>
    <property type="project" value="TreeGrafter"/>
</dbReference>
<evidence type="ECO:0000256" key="3">
    <source>
        <dbReference type="ARBA" id="ARBA00023157"/>
    </source>
</evidence>
<dbReference type="GO" id="GO:0002020">
    <property type="term" value="F:protease binding"/>
    <property type="evidence" value="ECO:0007669"/>
    <property type="project" value="TreeGrafter"/>
</dbReference>
<dbReference type="PANTHER" id="PTHR11844:SF25">
    <property type="entry name" value="NTR DOMAIN-CONTAINING PROTEIN"/>
    <property type="match status" value="1"/>
</dbReference>
<keyword evidence="2" id="KW-0964">Secreted</keyword>
<proteinExistence type="predicted"/>
<sequence>MKIIIFCLFAFLIIEGNIVNAKNACNKCSSGLKTYCDAEWVVRVLVHIEQEDPPQFRSYEYDVMILESYKFLNKTITKPERGNGMIRTDAGDCEVKLKNGTEYLIGGGFDNGDFYINKCNSIVKKWKKINEVKEGLKNGTLNCKK</sequence>
<organism evidence="8 9">
    <name type="scientific">Meloidogyne hapla</name>
    <name type="common">Root-knot nematode worm</name>
    <dbReference type="NCBI Taxonomy" id="6305"/>
    <lineage>
        <taxon>Eukaryota</taxon>
        <taxon>Metazoa</taxon>
        <taxon>Ecdysozoa</taxon>
        <taxon>Nematoda</taxon>
        <taxon>Chromadorea</taxon>
        <taxon>Rhabditida</taxon>
        <taxon>Tylenchina</taxon>
        <taxon>Tylenchomorpha</taxon>
        <taxon>Tylenchoidea</taxon>
        <taxon>Meloidogynidae</taxon>
        <taxon>Meloidogyninae</taxon>
        <taxon>Meloidogyne</taxon>
    </lineage>
</organism>
<dbReference type="InterPro" id="IPR001820">
    <property type="entry name" value="TIMP"/>
</dbReference>
<keyword evidence="4" id="KW-0479">Metal-binding</keyword>
<dbReference type="InterPro" id="IPR008993">
    <property type="entry name" value="TIMP-like_OB-fold"/>
</dbReference>
<evidence type="ECO:0000313" key="8">
    <source>
        <dbReference type="Proteomes" id="UP000095281"/>
    </source>
</evidence>
<keyword evidence="3 5" id="KW-1015">Disulfide bond</keyword>
<evidence type="ECO:0000259" key="7">
    <source>
        <dbReference type="PROSITE" id="PS50189"/>
    </source>
</evidence>
<evidence type="ECO:0000256" key="6">
    <source>
        <dbReference type="SAM" id="SignalP"/>
    </source>
</evidence>
<evidence type="ECO:0000256" key="2">
    <source>
        <dbReference type="ARBA" id="ARBA00022525"/>
    </source>
</evidence>
<dbReference type="Pfam" id="PF00965">
    <property type="entry name" value="TIMP"/>
    <property type="match status" value="1"/>
</dbReference>
<evidence type="ECO:0000313" key="9">
    <source>
        <dbReference type="WBParaSite" id="MhA1_Contig1429.frz3.gene1"/>
    </source>
</evidence>
<reference evidence="9" key="1">
    <citation type="submission" date="2016-11" db="UniProtKB">
        <authorList>
            <consortium name="WormBaseParasite"/>
        </authorList>
    </citation>
    <scope>IDENTIFICATION</scope>
</reference>
<dbReference type="AlphaFoldDB" id="A0A1I8B6K4"/>
<dbReference type="WBParaSite" id="MhA1_Contig1429.frz3.gene1">
    <property type="protein sequence ID" value="MhA1_Contig1429.frz3.gene1"/>
    <property type="gene ID" value="MhA1_Contig1429.frz3.gene1"/>
</dbReference>
<feature type="chain" id="PRO_5009315506" evidence="6">
    <location>
        <begin position="22"/>
        <end position="145"/>
    </location>
</feature>
<dbReference type="GO" id="GO:0008191">
    <property type="term" value="F:metalloendopeptidase inhibitor activity"/>
    <property type="evidence" value="ECO:0007669"/>
    <property type="project" value="InterPro"/>
</dbReference>
<evidence type="ECO:0000256" key="4">
    <source>
        <dbReference type="PIRSR" id="PIRSR601820-1"/>
    </source>
</evidence>
<protein>
    <submittedName>
        <fullName evidence="9">NTR domain-containing protein</fullName>
    </submittedName>
</protein>
<name>A0A1I8B6K4_MELHA</name>
<dbReference type="SUPFAM" id="SSF50242">
    <property type="entry name" value="TIMP-like"/>
    <property type="match status" value="1"/>
</dbReference>
<feature type="signal peptide" evidence="6">
    <location>
        <begin position="1"/>
        <end position="21"/>
    </location>
</feature>
<comment type="subcellular location">
    <subcellularLocation>
        <location evidence="1">Secreted</location>
    </subcellularLocation>
</comment>
<evidence type="ECO:0000256" key="1">
    <source>
        <dbReference type="ARBA" id="ARBA00004613"/>
    </source>
</evidence>
<keyword evidence="8" id="KW-1185">Reference proteome</keyword>